<name>A0AAD5AD61_SILAS</name>
<reference evidence="3" key="1">
    <citation type="submission" date="2018-07" db="EMBL/GenBank/DDBJ databases">
        <title>Comparative genomics of catfishes provides insights into carnivory and benthic adaptation.</title>
        <authorList>
            <person name="Zhang Y."/>
            <person name="Wang D."/>
            <person name="Peng Z."/>
            <person name="Zheng S."/>
            <person name="Shao F."/>
            <person name="Tao W."/>
        </authorList>
    </citation>
    <scope>NUCLEOTIDE SEQUENCE</scope>
    <source>
        <strain evidence="3">Chongqing</strain>
    </source>
</reference>
<dbReference type="PANTHER" id="PTHR15917:SF0">
    <property type="entry name" value="PROTEIN LARGEN"/>
    <property type="match status" value="1"/>
</dbReference>
<evidence type="ECO:0000256" key="1">
    <source>
        <dbReference type="ARBA" id="ARBA00023054"/>
    </source>
</evidence>
<feature type="non-terminal residue" evidence="3">
    <location>
        <position position="1"/>
    </location>
</feature>
<feature type="compositionally biased region" description="Low complexity" evidence="2">
    <location>
        <begin position="66"/>
        <end position="87"/>
    </location>
</feature>
<dbReference type="Proteomes" id="UP001205998">
    <property type="component" value="Unassembled WGS sequence"/>
</dbReference>
<protein>
    <submittedName>
        <fullName evidence="3">Protein Largen</fullName>
    </submittedName>
</protein>
<proteinExistence type="predicted"/>
<evidence type="ECO:0000313" key="3">
    <source>
        <dbReference type="EMBL" id="KAI5614056.1"/>
    </source>
</evidence>
<feature type="region of interest" description="Disordered" evidence="2">
    <location>
        <begin position="267"/>
        <end position="293"/>
    </location>
</feature>
<feature type="region of interest" description="Disordered" evidence="2">
    <location>
        <begin position="118"/>
        <end position="145"/>
    </location>
</feature>
<gene>
    <name evidence="3" type="ORF">C0J50_3777</name>
</gene>
<keyword evidence="1" id="KW-0175">Coiled coil</keyword>
<evidence type="ECO:0000313" key="4">
    <source>
        <dbReference type="Proteomes" id="UP001205998"/>
    </source>
</evidence>
<keyword evidence="4" id="KW-1185">Reference proteome</keyword>
<dbReference type="InterPro" id="IPR027997">
    <property type="entry name" value="Largen/INSYN1"/>
</dbReference>
<feature type="region of interest" description="Disordered" evidence="2">
    <location>
        <begin position="64"/>
        <end position="87"/>
    </location>
</feature>
<dbReference type="PANTHER" id="PTHR15917">
    <property type="match status" value="1"/>
</dbReference>
<dbReference type="Pfam" id="PF15252">
    <property type="entry name" value="DUF4589"/>
    <property type="match status" value="1"/>
</dbReference>
<dbReference type="GO" id="GO:0045793">
    <property type="term" value="P:positive regulation of cell size"/>
    <property type="evidence" value="ECO:0007669"/>
    <property type="project" value="TreeGrafter"/>
</dbReference>
<accession>A0AAD5AD61</accession>
<organism evidence="3 4">
    <name type="scientific">Silurus asotus</name>
    <name type="common">Amur catfish</name>
    <name type="synonym">Parasilurus asotus</name>
    <dbReference type="NCBI Taxonomy" id="30991"/>
    <lineage>
        <taxon>Eukaryota</taxon>
        <taxon>Metazoa</taxon>
        <taxon>Chordata</taxon>
        <taxon>Craniata</taxon>
        <taxon>Vertebrata</taxon>
        <taxon>Euteleostomi</taxon>
        <taxon>Actinopterygii</taxon>
        <taxon>Neopterygii</taxon>
        <taxon>Teleostei</taxon>
        <taxon>Ostariophysi</taxon>
        <taxon>Siluriformes</taxon>
        <taxon>Siluridae</taxon>
        <taxon>Silurus</taxon>
    </lineage>
</organism>
<feature type="non-terminal residue" evidence="3">
    <location>
        <position position="293"/>
    </location>
</feature>
<dbReference type="AlphaFoldDB" id="A0AAD5AD61"/>
<evidence type="ECO:0000256" key="2">
    <source>
        <dbReference type="SAM" id="MobiDB-lite"/>
    </source>
</evidence>
<dbReference type="GO" id="GO:0045727">
    <property type="term" value="P:positive regulation of translation"/>
    <property type="evidence" value="ECO:0007669"/>
    <property type="project" value="TreeGrafter"/>
</dbReference>
<dbReference type="EMBL" id="MU559653">
    <property type="protein sequence ID" value="KAI5614056.1"/>
    <property type="molecule type" value="Genomic_DNA"/>
</dbReference>
<comment type="caution">
    <text evidence="3">The sequence shown here is derived from an EMBL/GenBank/DDBJ whole genome shotgun (WGS) entry which is preliminary data.</text>
</comment>
<sequence>QRMSGTANAESEGVSKVQIKRQIKTIVEDLENILGDLKDVAKELKEVVYEIDSLTSDLQLEEMANSSKTDTMNSSSSSTTTTTTASSIERIKIYPEDTFLRPPSMASGMLTVLKRTHPPLPPPRLTPAQVEDRSRSLSLGNQAKENRTLMRNGVFSTKPINIPGRDAVHMPKSSTEKGLSLVPLLRHKKSRCPQVTRERVRFSEKVQYHGYCPDCDLQYDIDNTDMHLHSELFDMKLSPIHRCSSMAPAHVLMENGGLTLSHSFPPSTQPCVPHHATPKPQKTILRKSTTTTV</sequence>